<keyword evidence="3" id="KW-1185">Reference proteome</keyword>
<gene>
    <name evidence="2" type="ORF">P1P91_10500</name>
</gene>
<accession>A0ABY9YWN3</accession>
<protein>
    <submittedName>
        <fullName evidence="2">YqjK family protein</fullName>
    </submittedName>
</protein>
<dbReference type="RefSeq" id="WP_311882474.1">
    <property type="nucleotide sequence ID" value="NZ_CP119391.1"/>
</dbReference>
<dbReference type="Proteomes" id="UP001301869">
    <property type="component" value="Chromosome"/>
</dbReference>
<evidence type="ECO:0000256" key="1">
    <source>
        <dbReference type="SAM" id="MobiDB-lite"/>
    </source>
</evidence>
<dbReference type="Pfam" id="PF13997">
    <property type="entry name" value="YqjK"/>
    <property type="match status" value="1"/>
</dbReference>
<reference evidence="2 3" key="1">
    <citation type="submission" date="2023-03" db="EMBL/GenBank/DDBJ databases">
        <title>Halomonas sp. nov., isolated from Korean tranditional fermented seafood 'Jeotgal'.</title>
        <authorList>
            <person name="Kim B."/>
            <person name="Shin N.-R."/>
        </authorList>
    </citation>
    <scope>NUCLEOTIDE SEQUENCE [LARGE SCALE GENOMIC DNA]</scope>
    <source>
        <strain evidence="2 3">SG2L-4</strain>
    </source>
</reference>
<dbReference type="EMBL" id="CP119391">
    <property type="protein sequence ID" value="WNK19290.1"/>
    <property type="molecule type" value="Genomic_DNA"/>
</dbReference>
<organism evidence="2 3">
    <name type="scientific">Halomonas piscis</name>
    <dbReference type="NCBI Taxonomy" id="3031727"/>
    <lineage>
        <taxon>Bacteria</taxon>
        <taxon>Pseudomonadati</taxon>
        <taxon>Pseudomonadota</taxon>
        <taxon>Gammaproteobacteria</taxon>
        <taxon>Oceanospirillales</taxon>
        <taxon>Halomonadaceae</taxon>
        <taxon>Halomonas</taxon>
    </lineage>
</organism>
<sequence length="111" mass="12779">MPAKNADPVSRRQPARRLPSRAARKRELLEQLEQQRIDIMVEGLRLERSAEPLDRGWQKIARYKTPLMLAGGGLAYRVVRKSGPLVQIGRRALAAYMLVRNVKRLGQRPRR</sequence>
<name>A0ABY9YWN3_9GAMM</name>
<feature type="compositionally biased region" description="Basic residues" evidence="1">
    <location>
        <begin position="13"/>
        <end position="24"/>
    </location>
</feature>
<feature type="region of interest" description="Disordered" evidence="1">
    <location>
        <begin position="1"/>
        <end position="24"/>
    </location>
</feature>
<proteinExistence type="predicted"/>
<evidence type="ECO:0000313" key="2">
    <source>
        <dbReference type="EMBL" id="WNK19290.1"/>
    </source>
</evidence>
<evidence type="ECO:0000313" key="3">
    <source>
        <dbReference type="Proteomes" id="UP001301869"/>
    </source>
</evidence>
<dbReference type="InterPro" id="IPR025612">
    <property type="entry name" value="YqjK"/>
</dbReference>